<evidence type="ECO:0000256" key="1">
    <source>
        <dbReference type="ARBA" id="ARBA00023015"/>
    </source>
</evidence>
<dbReference type="PANTHER" id="PTHR30055:SF234">
    <property type="entry name" value="HTH-TYPE TRANSCRIPTIONAL REGULATOR BETI"/>
    <property type="match status" value="1"/>
</dbReference>
<protein>
    <submittedName>
        <fullName evidence="7">TetR/AcrR family transcriptional regulator C-terminal domain-containing protein</fullName>
    </submittedName>
</protein>
<name>A0ABY7U4R3_9SPHN</name>
<dbReference type="InterPro" id="IPR050109">
    <property type="entry name" value="HTH-type_TetR-like_transc_reg"/>
</dbReference>
<dbReference type="Pfam" id="PF00440">
    <property type="entry name" value="TetR_N"/>
    <property type="match status" value="1"/>
</dbReference>
<keyword evidence="1" id="KW-0805">Transcription regulation</keyword>
<evidence type="ECO:0000313" key="7">
    <source>
        <dbReference type="EMBL" id="WCT79364.1"/>
    </source>
</evidence>
<feature type="DNA-binding region" description="H-T-H motif" evidence="4">
    <location>
        <begin position="45"/>
        <end position="64"/>
    </location>
</feature>
<keyword evidence="8" id="KW-1185">Reference proteome</keyword>
<dbReference type="InterPro" id="IPR039536">
    <property type="entry name" value="TetR_C_Proteobacteria"/>
</dbReference>
<feature type="region of interest" description="Disordered" evidence="5">
    <location>
        <begin position="1"/>
        <end position="22"/>
    </location>
</feature>
<dbReference type="Pfam" id="PF14246">
    <property type="entry name" value="TetR_C_7"/>
    <property type="match status" value="1"/>
</dbReference>
<evidence type="ECO:0000256" key="3">
    <source>
        <dbReference type="ARBA" id="ARBA00023163"/>
    </source>
</evidence>
<organism evidence="7 8">
    <name type="scientific">Novosphingobium humi</name>
    <dbReference type="NCBI Taxonomy" id="2282397"/>
    <lineage>
        <taxon>Bacteria</taxon>
        <taxon>Pseudomonadati</taxon>
        <taxon>Pseudomonadota</taxon>
        <taxon>Alphaproteobacteria</taxon>
        <taxon>Sphingomonadales</taxon>
        <taxon>Sphingomonadaceae</taxon>
        <taxon>Novosphingobium</taxon>
    </lineage>
</organism>
<dbReference type="InterPro" id="IPR009057">
    <property type="entry name" value="Homeodomain-like_sf"/>
</dbReference>
<evidence type="ECO:0000256" key="4">
    <source>
        <dbReference type="PROSITE-ProRule" id="PRU00335"/>
    </source>
</evidence>
<dbReference type="EMBL" id="CP117418">
    <property type="protein sequence ID" value="WCT79364.1"/>
    <property type="molecule type" value="Genomic_DNA"/>
</dbReference>
<keyword evidence="3" id="KW-0804">Transcription</keyword>
<sequence length="216" mass="23057">MSQPTEPKAPPAARTRKADAAQTRRAALIEHTRRQMLLHGPHNVSLAEVLRLAGGSKATVVKYFGGRDGLIAAAMLDTAQTTMQELTLGERGGSVAEALENLLAGVLTFYLRPEALAVYRGVIAGAGSPEGAGRIFYESGHKKIVEECAAFLDRWKGRGLREDLSSPEVAGQLVHAIRSGIYEEALLGLRTIPVDASSIREKAQSVTRLFLAGVAS</sequence>
<dbReference type="PANTHER" id="PTHR30055">
    <property type="entry name" value="HTH-TYPE TRANSCRIPTIONAL REGULATOR RUTR"/>
    <property type="match status" value="1"/>
</dbReference>
<evidence type="ECO:0000256" key="5">
    <source>
        <dbReference type="SAM" id="MobiDB-lite"/>
    </source>
</evidence>
<evidence type="ECO:0000313" key="8">
    <source>
        <dbReference type="Proteomes" id="UP001218231"/>
    </source>
</evidence>
<accession>A0ABY7U4R3</accession>
<dbReference type="Proteomes" id="UP001218231">
    <property type="component" value="Plasmid unnamed1"/>
</dbReference>
<dbReference type="InterPro" id="IPR001647">
    <property type="entry name" value="HTH_TetR"/>
</dbReference>
<dbReference type="PROSITE" id="PS50977">
    <property type="entry name" value="HTH_TETR_2"/>
    <property type="match status" value="1"/>
</dbReference>
<dbReference type="SUPFAM" id="SSF46689">
    <property type="entry name" value="Homeodomain-like"/>
    <property type="match status" value="1"/>
</dbReference>
<feature type="domain" description="HTH tetR-type" evidence="6">
    <location>
        <begin position="22"/>
        <end position="82"/>
    </location>
</feature>
<dbReference type="Gene3D" id="1.10.10.60">
    <property type="entry name" value="Homeodomain-like"/>
    <property type="match status" value="1"/>
</dbReference>
<dbReference type="InterPro" id="IPR036271">
    <property type="entry name" value="Tet_transcr_reg_TetR-rel_C_sf"/>
</dbReference>
<dbReference type="RefSeq" id="WP_273619641.1">
    <property type="nucleotide sequence ID" value="NZ_CP117418.1"/>
</dbReference>
<gene>
    <name evidence="7" type="ORF">PQ457_20430</name>
</gene>
<reference evidence="7 8" key="1">
    <citation type="submission" date="2023-02" db="EMBL/GenBank/DDBJ databases">
        <title>Genome sequence of Novosphingobium humi KACC 19094.</title>
        <authorList>
            <person name="Kim S."/>
            <person name="Heo J."/>
            <person name="Kwon S.-W."/>
        </authorList>
    </citation>
    <scope>NUCLEOTIDE SEQUENCE [LARGE SCALE GENOMIC DNA]</scope>
    <source>
        <strain evidence="7 8">KACC 19094</strain>
        <plasmid evidence="7 8">unnamed1</plasmid>
    </source>
</reference>
<keyword evidence="2 4" id="KW-0238">DNA-binding</keyword>
<proteinExistence type="predicted"/>
<dbReference type="SUPFAM" id="SSF48498">
    <property type="entry name" value="Tetracyclin repressor-like, C-terminal domain"/>
    <property type="match status" value="1"/>
</dbReference>
<evidence type="ECO:0000259" key="6">
    <source>
        <dbReference type="PROSITE" id="PS50977"/>
    </source>
</evidence>
<keyword evidence="7" id="KW-0614">Plasmid</keyword>
<dbReference type="Gene3D" id="1.10.357.10">
    <property type="entry name" value="Tetracycline Repressor, domain 2"/>
    <property type="match status" value="1"/>
</dbReference>
<geneLocation type="plasmid" evidence="7 8">
    <name>unnamed1</name>
</geneLocation>
<evidence type="ECO:0000256" key="2">
    <source>
        <dbReference type="ARBA" id="ARBA00023125"/>
    </source>
</evidence>